<gene>
    <name evidence="9" type="primary">ribB</name>
    <name evidence="9" type="ORF">H6H00_19670</name>
</gene>
<dbReference type="GO" id="GO:0008686">
    <property type="term" value="F:3,4-dihydroxy-2-butanone-4-phosphate synthase activity"/>
    <property type="evidence" value="ECO:0007669"/>
    <property type="project" value="UniProtKB-EC"/>
</dbReference>
<dbReference type="PANTHER" id="PTHR21327">
    <property type="entry name" value="GTP CYCLOHYDROLASE II-RELATED"/>
    <property type="match status" value="1"/>
</dbReference>
<keyword evidence="9" id="KW-0456">Lyase</keyword>
<dbReference type="AlphaFoldDB" id="A0A7G7MCD5"/>
<dbReference type="Pfam" id="PF00926">
    <property type="entry name" value="DHBP_synthase"/>
    <property type="match status" value="1"/>
</dbReference>
<accession>A0A7G7MCD5</accession>
<dbReference type="KEGG" id="ppel:H6H00_19670"/>
<dbReference type="EC" id="4.1.99.12" evidence="5"/>
<proteinExistence type="inferred from homology"/>
<dbReference type="InterPro" id="IPR036144">
    <property type="entry name" value="RibA-like_sf"/>
</dbReference>
<dbReference type="Proteomes" id="UP000515728">
    <property type="component" value="Chromosome"/>
</dbReference>
<dbReference type="GO" id="GO:0009231">
    <property type="term" value="P:riboflavin biosynthetic process"/>
    <property type="evidence" value="ECO:0007669"/>
    <property type="project" value="UniProtKB-UniPathway"/>
</dbReference>
<keyword evidence="7" id="KW-0479">Metal-binding</keyword>
<comment type="pathway">
    <text evidence="3">Cofactor biosynthesis; riboflavin biosynthesis; 2-hydroxy-3-oxobutyl phosphate from D-ribulose 5-phosphate: step 1/1.</text>
</comment>
<dbReference type="GO" id="GO:0003935">
    <property type="term" value="F:GTP cyclohydrolase II activity"/>
    <property type="evidence" value="ECO:0007669"/>
    <property type="project" value="TreeGrafter"/>
</dbReference>
<comment type="catalytic activity">
    <reaction evidence="1">
        <text>D-ribulose 5-phosphate = (2S)-2-hydroxy-3-oxobutyl phosphate + formate + H(+)</text>
        <dbReference type="Rhea" id="RHEA:18457"/>
        <dbReference type="ChEBI" id="CHEBI:15378"/>
        <dbReference type="ChEBI" id="CHEBI:15740"/>
        <dbReference type="ChEBI" id="CHEBI:58121"/>
        <dbReference type="ChEBI" id="CHEBI:58830"/>
        <dbReference type="EC" id="4.1.99.12"/>
    </reaction>
</comment>
<comment type="similarity">
    <text evidence="4">In the N-terminal section; belongs to the DHBP synthase family.</text>
</comment>
<keyword evidence="6" id="KW-0686">Riboflavin biosynthesis</keyword>
<dbReference type="PANTHER" id="PTHR21327:SF18">
    <property type="entry name" value="3,4-DIHYDROXY-2-BUTANONE 4-PHOSPHATE SYNTHASE"/>
    <property type="match status" value="1"/>
</dbReference>
<evidence type="ECO:0000259" key="8">
    <source>
        <dbReference type="Pfam" id="PF00925"/>
    </source>
</evidence>
<dbReference type="Gene3D" id="3.90.870.10">
    <property type="entry name" value="DHBP synthase"/>
    <property type="match status" value="1"/>
</dbReference>
<evidence type="ECO:0000256" key="7">
    <source>
        <dbReference type="ARBA" id="ARBA00022723"/>
    </source>
</evidence>
<dbReference type="UniPathway" id="UPA00275">
    <property type="reaction ID" value="UER00399"/>
</dbReference>
<evidence type="ECO:0000256" key="2">
    <source>
        <dbReference type="ARBA" id="ARBA00002284"/>
    </source>
</evidence>
<dbReference type="EMBL" id="CP060131">
    <property type="protein sequence ID" value="QNG50446.1"/>
    <property type="molecule type" value="Genomic_DNA"/>
</dbReference>
<dbReference type="NCBIfam" id="TIGR00506">
    <property type="entry name" value="ribB"/>
    <property type="match status" value="1"/>
</dbReference>
<dbReference type="SUPFAM" id="SSF142695">
    <property type="entry name" value="RibA-like"/>
    <property type="match status" value="1"/>
</dbReference>
<reference evidence="9 10" key="1">
    <citation type="submission" date="2020-08" db="EMBL/GenBank/DDBJ databases">
        <authorList>
            <person name="Mo P."/>
        </authorList>
    </citation>
    <scope>NUCLEOTIDE SEQUENCE [LARGE SCALE GENOMIC DNA]</scope>
    <source>
        <strain evidence="9 10">CGMCC 4.1532</strain>
    </source>
</reference>
<sequence length="361" mass="37020">MSGSRVTDALAAVAAGRPVVVVDDADREDEGDLIFAAECATPALLAFTVRHTSGFVCVALPEAECTRLALPPMHHTLGDRFGTAYRVTVDLRGTGTGISAADRSRTVAALAAAHTRSADLLRPGHVVPLAAREGGVLRRPGHTEAAVDLARLAGMRPAGALCEIVSTARPGEMARGSELEGFARDHDLVLVSIAELVAHRERTEAQVVRAAATALPTGPGQFRAVGYRGVADGAEHVALVHGEVGEGRDVPVHVHVECLTGDVFGSRACGCRAALDGALRTVTAAGRGVVVYARPAGGVRACGVLDPLRPPSGTAVPAASILRDLGVWSVRLVGGTGSVHTVLVDQGLCGDDRTAPQAVAG</sequence>
<keyword evidence="10" id="KW-1185">Reference proteome</keyword>
<evidence type="ECO:0000313" key="9">
    <source>
        <dbReference type="EMBL" id="QNG50446.1"/>
    </source>
</evidence>
<evidence type="ECO:0000256" key="3">
    <source>
        <dbReference type="ARBA" id="ARBA00004904"/>
    </source>
</evidence>
<evidence type="ECO:0000256" key="6">
    <source>
        <dbReference type="ARBA" id="ARBA00022619"/>
    </source>
</evidence>
<evidence type="ECO:0000256" key="5">
    <source>
        <dbReference type="ARBA" id="ARBA00012153"/>
    </source>
</evidence>
<dbReference type="SUPFAM" id="SSF55821">
    <property type="entry name" value="YrdC/RibB"/>
    <property type="match status" value="1"/>
</dbReference>
<dbReference type="GO" id="GO:0005829">
    <property type="term" value="C:cytosol"/>
    <property type="evidence" value="ECO:0007669"/>
    <property type="project" value="TreeGrafter"/>
</dbReference>
<name>A0A7G7MCD5_9PSEU</name>
<dbReference type="InterPro" id="IPR032677">
    <property type="entry name" value="GTP_cyclohydro_II"/>
</dbReference>
<evidence type="ECO:0000256" key="4">
    <source>
        <dbReference type="ARBA" id="ARBA00005520"/>
    </source>
</evidence>
<evidence type="ECO:0000313" key="10">
    <source>
        <dbReference type="Proteomes" id="UP000515728"/>
    </source>
</evidence>
<dbReference type="InterPro" id="IPR000422">
    <property type="entry name" value="DHBP_synthase_RibB"/>
</dbReference>
<protein>
    <recommendedName>
        <fullName evidence="5">3,4-dihydroxy-2-butanone-4-phosphate synthase</fullName>
        <ecNumber evidence="5">4.1.99.12</ecNumber>
    </recommendedName>
</protein>
<dbReference type="PIRSF" id="PIRSF001259">
    <property type="entry name" value="RibA"/>
    <property type="match status" value="1"/>
</dbReference>
<organism evidence="9 10">
    <name type="scientific">Pseudonocardia petroleophila</name>
    <dbReference type="NCBI Taxonomy" id="37331"/>
    <lineage>
        <taxon>Bacteria</taxon>
        <taxon>Bacillati</taxon>
        <taxon>Actinomycetota</taxon>
        <taxon>Actinomycetes</taxon>
        <taxon>Pseudonocardiales</taxon>
        <taxon>Pseudonocardiaceae</taxon>
        <taxon>Pseudonocardia</taxon>
    </lineage>
</organism>
<dbReference type="Pfam" id="PF00925">
    <property type="entry name" value="GTP_cyclohydro2"/>
    <property type="match status" value="1"/>
</dbReference>
<dbReference type="GO" id="GO:0046872">
    <property type="term" value="F:metal ion binding"/>
    <property type="evidence" value="ECO:0007669"/>
    <property type="project" value="UniProtKB-KW"/>
</dbReference>
<dbReference type="Gene3D" id="3.40.50.10990">
    <property type="entry name" value="GTP cyclohydrolase II"/>
    <property type="match status" value="1"/>
</dbReference>
<evidence type="ECO:0000256" key="1">
    <source>
        <dbReference type="ARBA" id="ARBA00000141"/>
    </source>
</evidence>
<comment type="function">
    <text evidence="2">Catalyzes the conversion of D-ribulose 5-phosphate to formate and 3,4-dihydroxy-2-butanone 4-phosphate.</text>
</comment>
<dbReference type="RefSeq" id="WP_185717208.1">
    <property type="nucleotide sequence ID" value="NZ_BAAAWI010000001.1"/>
</dbReference>
<dbReference type="InterPro" id="IPR017945">
    <property type="entry name" value="DHBP_synth_RibB-like_a/b_dom"/>
</dbReference>
<feature type="domain" description="GTP cyclohydrolase II" evidence="8">
    <location>
        <begin position="211"/>
        <end position="295"/>
    </location>
</feature>